<organism evidence="2 3">
    <name type="scientific">Rhizopus stolonifer</name>
    <name type="common">Rhizopus nigricans</name>
    <dbReference type="NCBI Taxonomy" id="4846"/>
    <lineage>
        <taxon>Eukaryota</taxon>
        <taxon>Fungi</taxon>
        <taxon>Fungi incertae sedis</taxon>
        <taxon>Mucoromycota</taxon>
        <taxon>Mucoromycotina</taxon>
        <taxon>Mucoromycetes</taxon>
        <taxon>Mucorales</taxon>
        <taxon>Mucorineae</taxon>
        <taxon>Rhizopodaceae</taxon>
        <taxon>Rhizopus</taxon>
    </lineage>
</organism>
<dbReference type="GO" id="GO:0006260">
    <property type="term" value="P:DNA replication"/>
    <property type="evidence" value="ECO:0007669"/>
    <property type="project" value="InterPro"/>
</dbReference>
<dbReference type="GO" id="GO:0003688">
    <property type="term" value="F:DNA replication origin binding"/>
    <property type="evidence" value="ECO:0007669"/>
    <property type="project" value="InterPro"/>
</dbReference>
<dbReference type="AlphaFoldDB" id="A0A367IWF4"/>
<evidence type="ECO:0000259" key="1">
    <source>
        <dbReference type="Pfam" id="PF02399"/>
    </source>
</evidence>
<evidence type="ECO:0000313" key="3">
    <source>
        <dbReference type="Proteomes" id="UP000253551"/>
    </source>
</evidence>
<sequence length="128" mass="14848">LEYCSETIIPYEFGPAYNTYCLRAGMALDSDSNGDIDMENWDKYDIIGYTPTIVAGISFEKKHFDLCYGYFINSSSCAELSVQQLFRVRDLRDKTIHLCVEVNGKKDYPTERDNVREYILDRNKNLSE</sequence>
<accession>A0A367IWF4</accession>
<dbReference type="GO" id="GO:0005524">
    <property type="term" value="F:ATP binding"/>
    <property type="evidence" value="ECO:0007669"/>
    <property type="project" value="InterPro"/>
</dbReference>
<dbReference type="STRING" id="4846.A0A367IWF4"/>
<evidence type="ECO:0000313" key="2">
    <source>
        <dbReference type="EMBL" id="RCH82045.1"/>
    </source>
</evidence>
<feature type="non-terminal residue" evidence="2">
    <location>
        <position position="128"/>
    </location>
</feature>
<dbReference type="Pfam" id="PF02399">
    <property type="entry name" value="Herpes_ori_bp"/>
    <property type="match status" value="1"/>
</dbReference>
<feature type="non-terminal residue" evidence="2">
    <location>
        <position position="1"/>
    </location>
</feature>
<proteinExistence type="predicted"/>
<dbReference type="InterPro" id="IPR003450">
    <property type="entry name" value="Replication_origin-bd"/>
</dbReference>
<dbReference type="OrthoDB" id="2373574at2759"/>
<protein>
    <recommendedName>
        <fullName evidence="1">Replication origin-binding protein domain-containing protein</fullName>
    </recommendedName>
</protein>
<gene>
    <name evidence="2" type="ORF">CU098_006731</name>
</gene>
<keyword evidence="3" id="KW-1185">Reference proteome</keyword>
<feature type="domain" description="Replication origin-binding protein" evidence="1">
    <location>
        <begin position="28"/>
        <end position="110"/>
    </location>
</feature>
<comment type="caution">
    <text evidence="2">The sequence shown here is derived from an EMBL/GenBank/DDBJ whole genome shotgun (WGS) entry which is preliminary data.</text>
</comment>
<name>A0A367IWF4_RHIST</name>
<reference evidence="2 3" key="1">
    <citation type="journal article" date="2018" name="G3 (Bethesda)">
        <title>Phylogenetic and Phylogenomic Definition of Rhizopus Species.</title>
        <authorList>
            <person name="Gryganskyi A.P."/>
            <person name="Golan J."/>
            <person name="Dolatabadi S."/>
            <person name="Mondo S."/>
            <person name="Robb S."/>
            <person name="Idnurm A."/>
            <person name="Muszewska A."/>
            <person name="Steczkiewicz K."/>
            <person name="Masonjones S."/>
            <person name="Liao H.L."/>
            <person name="Gajdeczka M.T."/>
            <person name="Anike F."/>
            <person name="Vuek A."/>
            <person name="Anishchenko I.M."/>
            <person name="Voigt K."/>
            <person name="de Hoog G.S."/>
            <person name="Smith M.E."/>
            <person name="Heitman J."/>
            <person name="Vilgalys R."/>
            <person name="Stajich J.E."/>
        </authorList>
    </citation>
    <scope>NUCLEOTIDE SEQUENCE [LARGE SCALE GENOMIC DNA]</scope>
    <source>
        <strain evidence="2 3">LSU 92-RS-03</strain>
    </source>
</reference>
<dbReference type="EMBL" id="PJQM01005255">
    <property type="protein sequence ID" value="RCH82045.1"/>
    <property type="molecule type" value="Genomic_DNA"/>
</dbReference>
<dbReference type="Proteomes" id="UP000253551">
    <property type="component" value="Unassembled WGS sequence"/>
</dbReference>